<evidence type="ECO:0000256" key="6">
    <source>
        <dbReference type="ARBA" id="ARBA00022989"/>
    </source>
</evidence>
<dbReference type="Proteomes" id="UP000076023">
    <property type="component" value="Unassembled WGS sequence"/>
</dbReference>
<dbReference type="InterPro" id="IPR004638">
    <property type="entry name" value="EmrB-like"/>
</dbReference>
<dbReference type="PROSITE" id="PS50850">
    <property type="entry name" value="MFS"/>
    <property type="match status" value="1"/>
</dbReference>
<feature type="transmembrane region" description="Helical" evidence="8">
    <location>
        <begin position="335"/>
        <end position="356"/>
    </location>
</feature>
<evidence type="ECO:0000256" key="1">
    <source>
        <dbReference type="ARBA" id="ARBA00004651"/>
    </source>
</evidence>
<accession>A0A146G127</accession>
<evidence type="ECO:0000256" key="4">
    <source>
        <dbReference type="ARBA" id="ARBA00022475"/>
    </source>
</evidence>
<dbReference type="SUPFAM" id="SSF103473">
    <property type="entry name" value="MFS general substrate transporter"/>
    <property type="match status" value="1"/>
</dbReference>
<feature type="transmembrane region" description="Helical" evidence="8">
    <location>
        <begin position="158"/>
        <end position="180"/>
    </location>
</feature>
<dbReference type="PRINTS" id="PR01036">
    <property type="entry name" value="TCRTETB"/>
</dbReference>
<gene>
    <name evidence="10" type="ORF">TSACC_1126</name>
</gene>
<evidence type="ECO:0000256" key="2">
    <source>
        <dbReference type="ARBA" id="ARBA00008537"/>
    </source>
</evidence>
<keyword evidence="3" id="KW-0813">Transport</keyword>
<dbReference type="CDD" id="cd17503">
    <property type="entry name" value="MFS_LmrB_MDR_like"/>
    <property type="match status" value="1"/>
</dbReference>
<organism evidence="10 11">
    <name type="scientific">Terrimicrobium sacchariphilum</name>
    <dbReference type="NCBI Taxonomy" id="690879"/>
    <lineage>
        <taxon>Bacteria</taxon>
        <taxon>Pseudomonadati</taxon>
        <taxon>Verrucomicrobiota</taxon>
        <taxon>Terrimicrobiia</taxon>
        <taxon>Terrimicrobiales</taxon>
        <taxon>Terrimicrobiaceae</taxon>
        <taxon>Terrimicrobium</taxon>
    </lineage>
</organism>
<keyword evidence="7 8" id="KW-0472">Membrane</keyword>
<dbReference type="Gene3D" id="1.20.1720.10">
    <property type="entry name" value="Multidrug resistance protein D"/>
    <property type="match status" value="1"/>
</dbReference>
<comment type="caution">
    <text evidence="10">The sequence shown here is derived from an EMBL/GenBank/DDBJ whole genome shotgun (WGS) entry which is preliminary data.</text>
</comment>
<feature type="transmembrane region" description="Helical" evidence="8">
    <location>
        <begin position="44"/>
        <end position="65"/>
    </location>
</feature>
<sequence>MNPWVVTVVISLATFMEVLDTSIANVSLSHIAGGLAAGLDESTWVLTTYLVANAVMMPISGWLSTIFGTKRFYMTCVAVFTASSLLCGMAPSLNWLIAFRLIQGIGGAGMAPVVQAMLADIFPPEKRGMAFSVYGLSVVFAPAIGPTLGGWITDNYSWHWIFLINVPVGIISLMLTAVLVSEPEAAKVERARVFRNGLRIDWIGFFLAVVGIGCLELFVDRGERSDWFSSPAILTAAIIAGISLLTLVFWEIRQKEPIVDIPLLKLPSFLASFVTMFFMGFILFGTTALLPQFLEQLLGYTAQQAGLALTAGGVFLMFMMPLVGGVLIPKFPAKYLVAVGLVILAASLFNMTRFNLGISFDMAVQARIFQVAGIALIFAPITQAAYNGLPPGKNNNASALINLARNLGGSIGIAVCSTIIARRGQFHQARIVEHVSAFDTETQSALVHLKAMLPHDPSSLQPLRYIYGEVQRQAGMLSYIDAFWLMGILTLLVLPLAFLLRQSHGRSDAPVGH</sequence>
<keyword evidence="4" id="KW-1003">Cell membrane</keyword>
<evidence type="ECO:0000256" key="5">
    <source>
        <dbReference type="ARBA" id="ARBA00022692"/>
    </source>
</evidence>
<dbReference type="STRING" id="690879.TSACC_1126"/>
<dbReference type="InterPro" id="IPR020846">
    <property type="entry name" value="MFS_dom"/>
</dbReference>
<evidence type="ECO:0000313" key="11">
    <source>
        <dbReference type="Proteomes" id="UP000076023"/>
    </source>
</evidence>
<evidence type="ECO:0000259" key="9">
    <source>
        <dbReference type="PROSITE" id="PS50850"/>
    </source>
</evidence>
<dbReference type="EMBL" id="BDCO01000001">
    <property type="protein sequence ID" value="GAT31575.1"/>
    <property type="molecule type" value="Genomic_DNA"/>
</dbReference>
<evidence type="ECO:0000256" key="8">
    <source>
        <dbReference type="SAM" id="Phobius"/>
    </source>
</evidence>
<dbReference type="GO" id="GO:0005886">
    <property type="term" value="C:plasma membrane"/>
    <property type="evidence" value="ECO:0007669"/>
    <property type="project" value="UniProtKB-SubCell"/>
</dbReference>
<dbReference type="FunCoup" id="A0A146G127">
    <property type="interactions" value="273"/>
</dbReference>
<protein>
    <submittedName>
        <fullName evidence="10">MFS transporter, DHA2 family</fullName>
    </submittedName>
</protein>
<feature type="transmembrane region" description="Helical" evidence="8">
    <location>
        <begin position="72"/>
        <end position="91"/>
    </location>
</feature>
<dbReference type="PANTHER" id="PTHR42718">
    <property type="entry name" value="MAJOR FACILITATOR SUPERFAMILY MULTIDRUG TRANSPORTER MFSC"/>
    <property type="match status" value="1"/>
</dbReference>
<feature type="transmembrane region" description="Helical" evidence="8">
    <location>
        <begin position="482"/>
        <end position="500"/>
    </location>
</feature>
<feature type="transmembrane region" description="Helical" evidence="8">
    <location>
        <begin position="231"/>
        <end position="250"/>
    </location>
</feature>
<evidence type="ECO:0000256" key="7">
    <source>
        <dbReference type="ARBA" id="ARBA00023136"/>
    </source>
</evidence>
<keyword evidence="5 8" id="KW-0812">Transmembrane</keyword>
<reference evidence="11" key="1">
    <citation type="journal article" date="2017" name="Genome Announc.">
        <title>Draft Genome Sequence of Terrimicrobium sacchariphilum NM-5T, a Facultative Anaerobic Soil Bacterium of the Class Spartobacteria.</title>
        <authorList>
            <person name="Qiu Y.L."/>
            <person name="Tourlousse D.M."/>
            <person name="Matsuura N."/>
            <person name="Ohashi A."/>
            <person name="Sekiguchi Y."/>
        </authorList>
    </citation>
    <scope>NUCLEOTIDE SEQUENCE [LARGE SCALE GENOMIC DNA]</scope>
    <source>
        <strain evidence="11">NM-5</strain>
    </source>
</reference>
<evidence type="ECO:0000313" key="10">
    <source>
        <dbReference type="EMBL" id="GAT31575.1"/>
    </source>
</evidence>
<evidence type="ECO:0000256" key="3">
    <source>
        <dbReference type="ARBA" id="ARBA00022448"/>
    </source>
</evidence>
<feature type="transmembrane region" description="Helical" evidence="8">
    <location>
        <begin position="270"/>
        <end position="294"/>
    </location>
</feature>
<dbReference type="InParanoid" id="A0A146G127"/>
<name>A0A146G127_TERSA</name>
<dbReference type="InterPro" id="IPR011701">
    <property type="entry name" value="MFS"/>
</dbReference>
<feature type="transmembrane region" description="Helical" evidence="8">
    <location>
        <begin position="306"/>
        <end position="328"/>
    </location>
</feature>
<feature type="transmembrane region" description="Helical" evidence="8">
    <location>
        <begin position="97"/>
        <end position="119"/>
    </location>
</feature>
<dbReference type="PANTHER" id="PTHR42718:SF9">
    <property type="entry name" value="MAJOR FACILITATOR SUPERFAMILY MULTIDRUG TRANSPORTER MFSC"/>
    <property type="match status" value="1"/>
</dbReference>
<feature type="transmembrane region" description="Helical" evidence="8">
    <location>
        <begin position="368"/>
        <end position="386"/>
    </location>
</feature>
<feature type="domain" description="Major facilitator superfamily (MFS) profile" evidence="9">
    <location>
        <begin position="6"/>
        <end position="505"/>
    </location>
</feature>
<keyword evidence="6 8" id="KW-1133">Transmembrane helix</keyword>
<feature type="transmembrane region" description="Helical" evidence="8">
    <location>
        <begin position="131"/>
        <end position="152"/>
    </location>
</feature>
<proteinExistence type="inferred from homology"/>
<dbReference type="AlphaFoldDB" id="A0A146G127"/>
<feature type="transmembrane region" description="Helical" evidence="8">
    <location>
        <begin position="200"/>
        <end position="219"/>
    </location>
</feature>
<dbReference type="Pfam" id="PF07690">
    <property type="entry name" value="MFS_1"/>
    <property type="match status" value="1"/>
</dbReference>
<dbReference type="NCBIfam" id="TIGR00711">
    <property type="entry name" value="efflux_EmrB"/>
    <property type="match status" value="1"/>
</dbReference>
<dbReference type="GO" id="GO:0022857">
    <property type="term" value="F:transmembrane transporter activity"/>
    <property type="evidence" value="ECO:0007669"/>
    <property type="project" value="InterPro"/>
</dbReference>
<comment type="similarity">
    <text evidence="2">Belongs to the major facilitator superfamily. EmrB family.</text>
</comment>
<keyword evidence="11" id="KW-1185">Reference proteome</keyword>
<dbReference type="Gene3D" id="1.20.1250.20">
    <property type="entry name" value="MFS general substrate transporter like domains"/>
    <property type="match status" value="1"/>
</dbReference>
<comment type="subcellular location">
    <subcellularLocation>
        <location evidence="1">Cell membrane</location>
        <topology evidence="1">Multi-pass membrane protein</topology>
    </subcellularLocation>
</comment>
<dbReference type="InterPro" id="IPR036259">
    <property type="entry name" value="MFS_trans_sf"/>
</dbReference>